<name>A0A4Q4IW73_9SPHN</name>
<protein>
    <submittedName>
        <fullName evidence="3">DUF2726 domain-containing protein</fullName>
    </submittedName>
</protein>
<evidence type="ECO:0000259" key="2">
    <source>
        <dbReference type="Pfam" id="PF10881"/>
    </source>
</evidence>
<dbReference type="AlphaFoldDB" id="A0A4Q4IW73"/>
<keyword evidence="1" id="KW-0472">Membrane</keyword>
<sequence>MTIGGFLNYLFSICVPLISLGTLGALAWLLLPDAPFGGGAPAPVAKPLMTRREQAMLVVLEQMLPAYRFHAQVSMGAIMAAPKPVGRRRYASDRNAFSQKIVDFVVEDRTTGKIVALIEVDDSTHNASRDLKRDAMTASAGYRTIRIPRSAAPTVAGVMDQIQPLRNVMLKVSQSVTERDV</sequence>
<keyword evidence="1" id="KW-1133">Transmembrane helix</keyword>
<dbReference type="RefSeq" id="WP_008829881.1">
    <property type="nucleotide sequence ID" value="NZ_JACBZE010000013.1"/>
</dbReference>
<dbReference type="Pfam" id="PF10881">
    <property type="entry name" value="DUF2726"/>
    <property type="match status" value="1"/>
</dbReference>
<evidence type="ECO:0000313" key="4">
    <source>
        <dbReference type="Proteomes" id="UP000292734"/>
    </source>
</evidence>
<feature type="transmembrane region" description="Helical" evidence="1">
    <location>
        <begin position="6"/>
        <end position="31"/>
    </location>
</feature>
<reference evidence="3 4" key="1">
    <citation type="submission" date="2019-02" db="EMBL/GenBank/DDBJ databases">
        <authorList>
            <person name="Feng G."/>
        </authorList>
    </citation>
    <scope>NUCLEOTIDE SEQUENCE [LARGE SCALE GENOMIC DNA]</scope>
    <source>
        <strain evidence="3 4">DSM 26779</strain>
    </source>
</reference>
<accession>A0A4Q4IW73</accession>
<feature type="domain" description="DUF2726" evidence="2">
    <location>
        <begin position="46"/>
        <end position="162"/>
    </location>
</feature>
<organism evidence="3 4">
    <name type="scientific">Sphingobium indicum</name>
    <dbReference type="NCBI Taxonomy" id="332055"/>
    <lineage>
        <taxon>Bacteria</taxon>
        <taxon>Pseudomonadati</taxon>
        <taxon>Pseudomonadota</taxon>
        <taxon>Alphaproteobacteria</taxon>
        <taxon>Sphingomonadales</taxon>
        <taxon>Sphingomonadaceae</taxon>
        <taxon>Sphingobium</taxon>
    </lineage>
</organism>
<comment type="caution">
    <text evidence="3">The sequence shown here is derived from an EMBL/GenBank/DDBJ whole genome shotgun (WGS) entry which is preliminary data.</text>
</comment>
<keyword evidence="1" id="KW-0812">Transmembrane</keyword>
<dbReference type="EMBL" id="SEOM01000011">
    <property type="protein sequence ID" value="RYL97843.1"/>
    <property type="molecule type" value="Genomic_DNA"/>
</dbReference>
<evidence type="ECO:0000313" key="3">
    <source>
        <dbReference type="EMBL" id="RYL97843.1"/>
    </source>
</evidence>
<proteinExistence type="predicted"/>
<gene>
    <name evidence="3" type="ORF">EWH08_18565</name>
</gene>
<dbReference type="Proteomes" id="UP000292734">
    <property type="component" value="Unassembled WGS sequence"/>
</dbReference>
<dbReference type="InterPro" id="IPR024402">
    <property type="entry name" value="DUF2726"/>
</dbReference>
<evidence type="ECO:0000256" key="1">
    <source>
        <dbReference type="SAM" id="Phobius"/>
    </source>
</evidence>